<keyword evidence="1" id="KW-1133">Transmembrane helix</keyword>
<evidence type="ECO:0000256" key="1">
    <source>
        <dbReference type="SAM" id="Phobius"/>
    </source>
</evidence>
<dbReference type="PANTHER" id="PTHR12277:SF81">
    <property type="entry name" value="PROTEIN ABHD13"/>
    <property type="match status" value="1"/>
</dbReference>
<protein>
    <recommendedName>
        <fullName evidence="2">AB hydrolase-1 domain-containing protein</fullName>
    </recommendedName>
</protein>
<dbReference type="SUPFAM" id="SSF53474">
    <property type="entry name" value="alpha/beta-Hydrolases"/>
    <property type="match status" value="1"/>
</dbReference>
<dbReference type="PANTHER" id="PTHR12277">
    <property type="entry name" value="ALPHA/BETA HYDROLASE DOMAIN-CONTAINING PROTEIN"/>
    <property type="match status" value="1"/>
</dbReference>
<dbReference type="EMBL" id="VSSQ01007716">
    <property type="protein sequence ID" value="MPM36774.1"/>
    <property type="molecule type" value="Genomic_DNA"/>
</dbReference>
<keyword evidence="1" id="KW-0472">Membrane</keyword>
<gene>
    <name evidence="3" type="ORF">SDC9_83376</name>
</gene>
<name>A0A644ZFZ4_9ZZZZ</name>
<keyword evidence="1" id="KW-0812">Transmembrane</keyword>
<dbReference type="AlphaFoldDB" id="A0A644ZFZ4"/>
<feature type="domain" description="AB hydrolase-1" evidence="2">
    <location>
        <begin position="95"/>
        <end position="168"/>
    </location>
</feature>
<organism evidence="3">
    <name type="scientific">bioreactor metagenome</name>
    <dbReference type="NCBI Taxonomy" id="1076179"/>
    <lineage>
        <taxon>unclassified sequences</taxon>
        <taxon>metagenomes</taxon>
        <taxon>ecological metagenomes</taxon>
    </lineage>
</organism>
<proteinExistence type="predicted"/>
<reference evidence="3" key="1">
    <citation type="submission" date="2019-08" db="EMBL/GenBank/DDBJ databases">
        <authorList>
            <person name="Kucharzyk K."/>
            <person name="Murdoch R.W."/>
            <person name="Higgins S."/>
            <person name="Loffler F."/>
        </authorList>
    </citation>
    <scope>NUCLEOTIDE SEQUENCE</scope>
</reference>
<evidence type="ECO:0000313" key="3">
    <source>
        <dbReference type="EMBL" id="MPM36774.1"/>
    </source>
</evidence>
<sequence>MEAVRIILKIFMWVFIIEFGSNIVMQSISYLFYSKAKKMTDNNCVPEHIQISDNLSGYGTNLDADSDRIILYFGGSNYIAYNSAGCFGKKFDIPFISADYYGSQGSHGRMNLKSLQKTAVDLYDWAENRYAGRKITVMGHSYGAGIAAYLASERECDNLVMLAAYRDLADLYNKIIPIFWGPAKAFITNNINAADYAKNILCPTFIIGSLADRTLSARLQYKVRNSFQKSEVKIFDDVKHQSYLDSKRVIEYIIKTAIK</sequence>
<dbReference type="Gene3D" id="3.40.50.1820">
    <property type="entry name" value="alpha/beta hydrolase"/>
    <property type="match status" value="1"/>
</dbReference>
<feature type="transmembrane region" description="Helical" evidence="1">
    <location>
        <begin position="6"/>
        <end position="33"/>
    </location>
</feature>
<dbReference type="InterPro" id="IPR000073">
    <property type="entry name" value="AB_hydrolase_1"/>
</dbReference>
<dbReference type="InterPro" id="IPR029058">
    <property type="entry name" value="AB_hydrolase_fold"/>
</dbReference>
<comment type="caution">
    <text evidence="3">The sequence shown here is derived from an EMBL/GenBank/DDBJ whole genome shotgun (WGS) entry which is preliminary data.</text>
</comment>
<evidence type="ECO:0000259" key="2">
    <source>
        <dbReference type="Pfam" id="PF00561"/>
    </source>
</evidence>
<accession>A0A644ZFZ4</accession>
<dbReference type="Pfam" id="PF00561">
    <property type="entry name" value="Abhydrolase_1"/>
    <property type="match status" value="1"/>
</dbReference>